<dbReference type="Pfam" id="PF12849">
    <property type="entry name" value="PBP_like_2"/>
    <property type="match status" value="1"/>
</dbReference>
<keyword evidence="5" id="KW-1185">Reference proteome</keyword>
<dbReference type="InterPro" id="IPR024370">
    <property type="entry name" value="PBP_domain"/>
</dbReference>
<dbReference type="SUPFAM" id="SSF53850">
    <property type="entry name" value="Periplasmic binding protein-like II"/>
    <property type="match status" value="1"/>
</dbReference>
<feature type="domain" description="PBP" evidence="3">
    <location>
        <begin position="30"/>
        <end position="204"/>
    </location>
</feature>
<evidence type="ECO:0000256" key="1">
    <source>
        <dbReference type="ARBA" id="ARBA00022729"/>
    </source>
</evidence>
<reference evidence="4 5" key="1">
    <citation type="submission" date="2021-05" db="EMBL/GenBank/DDBJ databases">
        <title>The draft genome of Geobacter pelophilus DSM 12255.</title>
        <authorList>
            <person name="Xu Z."/>
            <person name="Masuda Y."/>
            <person name="Itoh H."/>
            <person name="Senoo K."/>
        </authorList>
    </citation>
    <scope>NUCLEOTIDE SEQUENCE [LARGE SCALE GENOMIC DNA]</scope>
    <source>
        <strain evidence="4 5">DSM 12255</strain>
    </source>
</reference>
<evidence type="ECO:0000259" key="3">
    <source>
        <dbReference type="Pfam" id="PF12849"/>
    </source>
</evidence>
<dbReference type="InterPro" id="IPR050811">
    <property type="entry name" value="Phosphate_ABC_transporter"/>
</dbReference>
<dbReference type="PANTHER" id="PTHR30570:SF1">
    <property type="entry name" value="PHOSPHATE-BINDING PROTEIN PSTS"/>
    <property type="match status" value="1"/>
</dbReference>
<sequence>MKRMLKPFAIGAALFALCSGSCLAEEIKISAGGAPADSIIKPITAPFEKATGDKINLIFGGATISFKVFDRGDSEVVFAGSSFDDLLAALKKENYEVKDKSVYHVETIGKSQIYVAINKDNPVKALTKEQIKGIYTGKIQNWKEVGGNDDAIMAIISTQNPATMGAFKKMALDGADYLKDNLDVPTYPEITNTIAANPNAIGFGPYSLSAQGNKIPQMPEFVRPVVAVTKGSPSAKIKRLLDFIKGDGQKYVKP</sequence>
<evidence type="ECO:0000313" key="4">
    <source>
        <dbReference type="EMBL" id="MBT0665296.1"/>
    </source>
</evidence>
<organism evidence="4 5">
    <name type="scientific">Geoanaerobacter pelophilus</name>
    <dbReference type="NCBI Taxonomy" id="60036"/>
    <lineage>
        <taxon>Bacteria</taxon>
        <taxon>Pseudomonadati</taxon>
        <taxon>Thermodesulfobacteriota</taxon>
        <taxon>Desulfuromonadia</taxon>
        <taxon>Geobacterales</taxon>
        <taxon>Geobacteraceae</taxon>
        <taxon>Geoanaerobacter</taxon>
    </lineage>
</organism>
<name>A0AAW4L2U0_9BACT</name>
<proteinExistence type="predicted"/>
<dbReference type="AlphaFoldDB" id="A0AAW4L2U0"/>
<dbReference type="PANTHER" id="PTHR30570">
    <property type="entry name" value="PERIPLASMIC PHOSPHATE BINDING COMPONENT OF PHOSPHATE ABC TRANSPORTER"/>
    <property type="match status" value="1"/>
</dbReference>
<dbReference type="RefSeq" id="WP_214172067.1">
    <property type="nucleotide sequence ID" value="NZ_JAHCVJ010000005.1"/>
</dbReference>
<evidence type="ECO:0000313" key="5">
    <source>
        <dbReference type="Proteomes" id="UP000811899"/>
    </source>
</evidence>
<dbReference type="EMBL" id="JAHCVJ010000005">
    <property type="protein sequence ID" value="MBT0665296.1"/>
    <property type="molecule type" value="Genomic_DNA"/>
</dbReference>
<dbReference type="Proteomes" id="UP000811899">
    <property type="component" value="Unassembled WGS sequence"/>
</dbReference>
<feature type="chain" id="PRO_5043856838" evidence="2">
    <location>
        <begin position="25"/>
        <end position="254"/>
    </location>
</feature>
<gene>
    <name evidence="4" type="ORF">KI809_13400</name>
</gene>
<protein>
    <submittedName>
        <fullName evidence="4">Substrate-binding domain-containing protein</fullName>
    </submittedName>
</protein>
<keyword evidence="1 2" id="KW-0732">Signal</keyword>
<dbReference type="Gene3D" id="3.40.190.10">
    <property type="entry name" value="Periplasmic binding protein-like II"/>
    <property type="match status" value="2"/>
</dbReference>
<evidence type="ECO:0000256" key="2">
    <source>
        <dbReference type="SAM" id="SignalP"/>
    </source>
</evidence>
<accession>A0AAW4L2U0</accession>
<feature type="signal peptide" evidence="2">
    <location>
        <begin position="1"/>
        <end position="24"/>
    </location>
</feature>
<comment type="caution">
    <text evidence="4">The sequence shown here is derived from an EMBL/GenBank/DDBJ whole genome shotgun (WGS) entry which is preliminary data.</text>
</comment>